<dbReference type="InterPro" id="IPR051911">
    <property type="entry name" value="SDR_oxidoreductase"/>
</dbReference>
<dbReference type="STRING" id="1433126.BN938_0407"/>
<dbReference type="KEGG" id="rbc:BN938_0407"/>
<dbReference type="PANTHER" id="PTHR43976:SF16">
    <property type="entry name" value="SHORT-CHAIN DEHYDROGENASE_REDUCTASE FAMILY PROTEIN"/>
    <property type="match status" value="1"/>
</dbReference>
<evidence type="ECO:0000313" key="4">
    <source>
        <dbReference type="EMBL" id="CDN30512.1"/>
    </source>
</evidence>
<organism evidence="4 5">
    <name type="scientific">Mucinivorans hirudinis</name>
    <dbReference type="NCBI Taxonomy" id="1433126"/>
    <lineage>
        <taxon>Bacteria</taxon>
        <taxon>Pseudomonadati</taxon>
        <taxon>Bacteroidota</taxon>
        <taxon>Bacteroidia</taxon>
        <taxon>Bacteroidales</taxon>
        <taxon>Rikenellaceae</taxon>
        <taxon>Mucinivorans</taxon>
    </lineage>
</organism>
<dbReference type="InterPro" id="IPR036291">
    <property type="entry name" value="NAD(P)-bd_dom_sf"/>
</dbReference>
<gene>
    <name evidence="4" type="ORF">BN938_0407</name>
</gene>
<dbReference type="GO" id="GO:0004316">
    <property type="term" value="F:3-oxoacyl-[acyl-carrier-protein] reductase (NADPH) activity"/>
    <property type="evidence" value="ECO:0007669"/>
    <property type="project" value="UniProtKB-EC"/>
</dbReference>
<protein>
    <submittedName>
        <fullName evidence="4">3-oxoacyl-[acyl-carrier protein] reductase</fullName>
        <ecNumber evidence="4">1.1.1.100</ecNumber>
    </submittedName>
</protein>
<dbReference type="EMBL" id="HG934468">
    <property type="protein sequence ID" value="CDN30512.1"/>
    <property type="molecule type" value="Genomic_DNA"/>
</dbReference>
<keyword evidence="5" id="KW-1185">Reference proteome</keyword>
<dbReference type="Pfam" id="PF00106">
    <property type="entry name" value="adh_short"/>
    <property type="match status" value="1"/>
</dbReference>
<dbReference type="PANTHER" id="PTHR43976">
    <property type="entry name" value="SHORT CHAIN DEHYDROGENASE"/>
    <property type="match status" value="1"/>
</dbReference>
<dbReference type="AlphaFoldDB" id="A0A060R6E6"/>
<dbReference type="Gene3D" id="3.40.50.720">
    <property type="entry name" value="NAD(P)-binding Rossmann-like Domain"/>
    <property type="match status" value="1"/>
</dbReference>
<dbReference type="PRINTS" id="PR00081">
    <property type="entry name" value="GDHRDH"/>
</dbReference>
<dbReference type="SUPFAM" id="SSF51735">
    <property type="entry name" value="NAD(P)-binding Rossmann-fold domains"/>
    <property type="match status" value="1"/>
</dbReference>
<evidence type="ECO:0000313" key="5">
    <source>
        <dbReference type="Proteomes" id="UP000027616"/>
    </source>
</evidence>
<accession>A0A060R6E6</accession>
<proteinExistence type="inferred from homology"/>
<evidence type="ECO:0000256" key="3">
    <source>
        <dbReference type="RuleBase" id="RU000363"/>
    </source>
</evidence>
<sequence>MLEPQCSPTFATKKMKTVLITGASQGIGRSTAVLFSQKGWNVAATVKDPATTEPFVGNIKIYPLDVRSKQSIDNCITQVINDFGQIDAIVNNAGVYATSPLECISKEDLDNLIQTNINGVLYMTQAILLHFRERGTGVIANIASVAGRVTFPYQSVYHTSKWAIEGLSESLYYELRNLNIKVKVIEPGMVRTNLYQSVLNPVVEKYPLAYRDNFKRWHQYLINNYENGYDPALDAKTVFKAVNDSSSKLRYTSDFMTKMVLSLRALLPLCIFRKMIYSMSKLK</sequence>
<dbReference type="EC" id="1.1.1.100" evidence="4"/>
<evidence type="ECO:0000256" key="1">
    <source>
        <dbReference type="ARBA" id="ARBA00006484"/>
    </source>
</evidence>
<dbReference type="Proteomes" id="UP000027616">
    <property type="component" value="Chromosome I"/>
</dbReference>
<dbReference type="PATRIC" id="fig|1433126.3.peg.405"/>
<name>A0A060R6E6_9BACT</name>
<dbReference type="eggNOG" id="COG4221">
    <property type="taxonomic scope" value="Bacteria"/>
</dbReference>
<dbReference type="HOGENOM" id="CLU_010194_2_9_10"/>
<dbReference type="InterPro" id="IPR002347">
    <property type="entry name" value="SDR_fam"/>
</dbReference>
<comment type="similarity">
    <text evidence="1 3">Belongs to the short-chain dehydrogenases/reductases (SDR) family.</text>
</comment>
<evidence type="ECO:0000256" key="2">
    <source>
        <dbReference type="ARBA" id="ARBA00023002"/>
    </source>
</evidence>
<keyword evidence="2 4" id="KW-0560">Oxidoreductase</keyword>
<dbReference type="PRINTS" id="PR00080">
    <property type="entry name" value="SDRFAMILY"/>
</dbReference>
<reference evidence="4 5" key="1">
    <citation type="journal article" date="2015" name="Genome Announc.">
        <title>Complete Genome Sequence of the Novel Leech Symbiont Mucinivorans hirudinis M3T.</title>
        <authorList>
            <person name="Nelson M.C."/>
            <person name="Bomar L."/>
            <person name="Graf J."/>
        </authorList>
    </citation>
    <scope>NUCLEOTIDE SEQUENCE [LARGE SCALE GENOMIC DNA]</scope>
    <source>
        <strain evidence="5">M3</strain>
    </source>
</reference>